<evidence type="ECO:0000256" key="5">
    <source>
        <dbReference type="SAM" id="SignalP"/>
    </source>
</evidence>
<dbReference type="GO" id="GO:0046983">
    <property type="term" value="F:protein dimerization activity"/>
    <property type="evidence" value="ECO:0007669"/>
    <property type="project" value="InterPro"/>
</dbReference>
<dbReference type="InterPro" id="IPR036866">
    <property type="entry name" value="RibonucZ/Hydroxyglut_hydro"/>
</dbReference>
<dbReference type="GO" id="GO:0018909">
    <property type="term" value="P:dodecyl sulfate metabolic process"/>
    <property type="evidence" value="ECO:0007669"/>
    <property type="project" value="InterPro"/>
</dbReference>
<dbReference type="InterPro" id="IPR029228">
    <property type="entry name" value="Alkyl_sulf_dimr"/>
</dbReference>
<dbReference type="InterPro" id="IPR036527">
    <property type="entry name" value="SCP2_sterol-bd_dom_sf"/>
</dbReference>
<dbReference type="Gene3D" id="3.60.15.30">
    <property type="entry name" value="Metallo-beta-lactamase domain"/>
    <property type="match status" value="1"/>
</dbReference>
<dbReference type="PANTHER" id="PTHR43223:SF2">
    <property type="entry name" value="METALLO-BETA-LACTAMASE DOMAIN-CONTAINING PROTEIN"/>
    <property type="match status" value="1"/>
</dbReference>
<dbReference type="AlphaFoldDB" id="A0A9X1XLA3"/>
<feature type="domain" description="Metallo-beta-lactamase" evidence="6">
    <location>
        <begin position="124"/>
        <end position="328"/>
    </location>
</feature>
<dbReference type="Pfam" id="PF00753">
    <property type="entry name" value="Lactamase_B"/>
    <property type="match status" value="1"/>
</dbReference>
<feature type="chain" id="PRO_5040991663" evidence="5">
    <location>
        <begin position="22"/>
        <end position="648"/>
    </location>
</feature>
<dbReference type="Pfam" id="PF14863">
    <property type="entry name" value="Alkyl_sulf_dimr"/>
    <property type="match status" value="1"/>
</dbReference>
<keyword evidence="3" id="KW-0862">Zinc</keyword>
<dbReference type="Proteomes" id="UP001139559">
    <property type="component" value="Unassembled WGS sequence"/>
</dbReference>
<name>A0A9X1XLA3_9VIBR</name>
<evidence type="ECO:0000256" key="4">
    <source>
        <dbReference type="ARBA" id="ARBA00033751"/>
    </source>
</evidence>
<dbReference type="GO" id="GO:0046872">
    <property type="term" value="F:metal ion binding"/>
    <property type="evidence" value="ECO:0007669"/>
    <property type="project" value="UniProtKB-KW"/>
</dbReference>
<protein>
    <submittedName>
        <fullName evidence="7">MBL fold metallo-hydrolase</fullName>
    </submittedName>
</protein>
<keyword evidence="1" id="KW-0479">Metal-binding</keyword>
<keyword evidence="2" id="KW-0378">Hydrolase</keyword>
<accession>A0A9X1XLA3</accession>
<proteinExistence type="inferred from homology"/>
<evidence type="ECO:0000256" key="3">
    <source>
        <dbReference type="ARBA" id="ARBA00022833"/>
    </source>
</evidence>
<dbReference type="SUPFAM" id="SSF56281">
    <property type="entry name" value="Metallo-hydrolase/oxidoreductase"/>
    <property type="match status" value="1"/>
</dbReference>
<feature type="signal peptide" evidence="5">
    <location>
        <begin position="1"/>
        <end position="21"/>
    </location>
</feature>
<reference evidence="7" key="1">
    <citation type="submission" date="2021-11" db="EMBL/GenBank/DDBJ databases">
        <title>Vibrio ZSDE26 sp. nov. and Vibrio ZSDZ34 sp. nov., isolated from coastal seawater in Qingdao.</title>
        <authorList>
            <person name="Zhang P."/>
        </authorList>
    </citation>
    <scope>NUCLEOTIDE SEQUENCE</scope>
    <source>
        <strain evidence="7">ZSDE26</strain>
    </source>
</reference>
<gene>
    <name evidence="7" type="ORF">KP803_14670</name>
</gene>
<dbReference type="CDD" id="cd07710">
    <property type="entry name" value="arylsulfatase_Sdsa1-like_MBL-fold"/>
    <property type="match status" value="1"/>
</dbReference>
<comment type="similarity">
    <text evidence="4">Belongs to the metallo-beta-lactamase superfamily. Type III sulfatase family.</text>
</comment>
<dbReference type="Pfam" id="PF14864">
    <property type="entry name" value="Alkyl_sulf_C"/>
    <property type="match status" value="1"/>
</dbReference>
<dbReference type="EMBL" id="JAJHVV010000009">
    <property type="protein sequence ID" value="MCK6264521.1"/>
    <property type="molecule type" value="Genomic_DNA"/>
</dbReference>
<evidence type="ECO:0000259" key="6">
    <source>
        <dbReference type="SMART" id="SM00849"/>
    </source>
</evidence>
<evidence type="ECO:0000313" key="8">
    <source>
        <dbReference type="Proteomes" id="UP001139559"/>
    </source>
</evidence>
<dbReference type="InterPro" id="IPR044097">
    <property type="entry name" value="Bds1/SdsA1_MBL-fold"/>
</dbReference>
<keyword evidence="5" id="KW-0732">Signal</keyword>
<dbReference type="InterPro" id="IPR001279">
    <property type="entry name" value="Metallo-B-lactamas"/>
</dbReference>
<dbReference type="GO" id="GO:0018741">
    <property type="term" value="F:linear primary-alkylsulfatase activity"/>
    <property type="evidence" value="ECO:0007669"/>
    <property type="project" value="InterPro"/>
</dbReference>
<dbReference type="InterPro" id="IPR038536">
    <property type="entry name" value="Alkyl/aryl-sulf_dimr_sf"/>
</dbReference>
<organism evidence="7 8">
    <name type="scientific">Vibrio amylolyticus</name>
    <dbReference type="NCBI Taxonomy" id="2847292"/>
    <lineage>
        <taxon>Bacteria</taxon>
        <taxon>Pseudomonadati</taxon>
        <taxon>Pseudomonadota</taxon>
        <taxon>Gammaproteobacteria</taxon>
        <taxon>Vibrionales</taxon>
        <taxon>Vibrionaceae</taxon>
        <taxon>Vibrio</taxon>
    </lineage>
</organism>
<evidence type="ECO:0000313" key="7">
    <source>
        <dbReference type="EMBL" id="MCK6264521.1"/>
    </source>
</evidence>
<evidence type="ECO:0000256" key="2">
    <source>
        <dbReference type="ARBA" id="ARBA00022801"/>
    </source>
</evidence>
<dbReference type="RefSeq" id="WP_248009608.1">
    <property type="nucleotide sequence ID" value="NZ_JAJHVV010000009.1"/>
</dbReference>
<sequence>MKVSLISTVVAAALLSPFTIASTSTDALETSAFSNTQIDRFADSEITIPYLSHHYYLGEDSKATHFWHGEDDGRISFKATGGNDAVVALGSDYIHPDLNAHSQKFEKGIYTIGDNIYQLWGYGLTTPVIINGDDGLIVLDPMESADKMRDAIAVFRAETGIDKEITGIVYSHWHMDHFGGVRGLDNISEDVKIIVHDTFMNNVIANTMGGLGPAIGFRVDYSLGTLIPADEKGRINGGLGPDFLVKELTLITPNTEVEGHWGTLDIEISGVKMHVAHIPSESADEIIVYLPEENILWGAEVVQGESFPNLHTIRGTRYRDPQNWYPGIDVLRGFDADIYLGAHNRPINGAEHVADTLTAYRDAIQFTYDQSIKAINNGSTGEDLIRDIKLPEHLQGHPFLGDFYGSIRHATKQVFTGELGWFDGDPTTLNPVHSSDASTRYVEMVGGKENMMKFAIDAANSGDYQWAAELATHAIRVDFDDMAPRKFKAEMMRELAYMETNNNWRNWYLTAAVELDGTIDRSLKFPMSAPDLFNTYSEGQLVGAMRFNLNAEKTANDHYTLAFNFGGDNQHALEIRRGVAQFHEGFSGDAKATINLSRELFIGILLGQVDFVESVQAGLITVDGDASTVPAFFGALDTPTNEPILVTR</sequence>
<dbReference type="SUPFAM" id="SSF55718">
    <property type="entry name" value="SCP-like"/>
    <property type="match status" value="1"/>
</dbReference>
<dbReference type="SMART" id="SM00849">
    <property type="entry name" value="Lactamase_B"/>
    <property type="match status" value="1"/>
</dbReference>
<dbReference type="InterPro" id="IPR052195">
    <property type="entry name" value="Bact_Alkyl/Aryl-Sulfatase"/>
</dbReference>
<dbReference type="Gene3D" id="3.30.1050.10">
    <property type="entry name" value="SCP2 sterol-binding domain"/>
    <property type="match status" value="1"/>
</dbReference>
<comment type="caution">
    <text evidence="7">The sequence shown here is derived from an EMBL/GenBank/DDBJ whole genome shotgun (WGS) entry which is preliminary data.</text>
</comment>
<dbReference type="PANTHER" id="PTHR43223">
    <property type="entry name" value="ALKYL/ARYL-SULFATASE"/>
    <property type="match status" value="1"/>
</dbReference>
<keyword evidence="8" id="KW-1185">Reference proteome</keyword>
<dbReference type="Gene3D" id="1.25.40.880">
    <property type="entry name" value="Alkyl sulfatase, dimerisation domain"/>
    <property type="match status" value="1"/>
</dbReference>
<dbReference type="InterPro" id="IPR029229">
    <property type="entry name" value="Alkyl_sulf_C"/>
</dbReference>
<evidence type="ECO:0000256" key="1">
    <source>
        <dbReference type="ARBA" id="ARBA00022723"/>
    </source>
</evidence>